<keyword evidence="3" id="KW-1185">Reference proteome</keyword>
<evidence type="ECO:0000313" key="2">
    <source>
        <dbReference type="EMBL" id="KAB5587813.1"/>
    </source>
</evidence>
<dbReference type="Proteomes" id="UP000383932">
    <property type="component" value="Unassembled WGS sequence"/>
</dbReference>
<gene>
    <name evidence="2" type="ORF">CTheo_8745</name>
</gene>
<comment type="caution">
    <text evidence="2">The sequence shown here is derived from an EMBL/GenBank/DDBJ whole genome shotgun (WGS) entry which is preliminary data.</text>
</comment>
<protein>
    <submittedName>
        <fullName evidence="2">SH3 domain-containing protein</fullName>
    </submittedName>
</protein>
<reference evidence="2 3" key="1">
    <citation type="journal article" date="2019" name="Fungal Biol. Biotechnol.">
        <title>Draft genome sequence of fastidious pathogen Ceratobasidium theobromae, which causes vascular-streak dieback in Theobroma cacao.</title>
        <authorList>
            <person name="Ali S.S."/>
            <person name="Asman A."/>
            <person name="Shao J."/>
            <person name="Firmansyah A.P."/>
            <person name="Susilo A.W."/>
            <person name="Rosmana A."/>
            <person name="McMahon P."/>
            <person name="Junaid M."/>
            <person name="Guest D."/>
            <person name="Kheng T.Y."/>
            <person name="Meinhardt L.W."/>
            <person name="Bailey B.A."/>
        </authorList>
    </citation>
    <scope>NUCLEOTIDE SEQUENCE [LARGE SCALE GENOMIC DNA]</scope>
    <source>
        <strain evidence="2 3">CT2</strain>
    </source>
</reference>
<feature type="compositionally biased region" description="Pro residues" evidence="1">
    <location>
        <begin position="65"/>
        <end position="76"/>
    </location>
</feature>
<feature type="compositionally biased region" description="Acidic residues" evidence="1">
    <location>
        <begin position="265"/>
        <end position="279"/>
    </location>
</feature>
<organism evidence="2 3">
    <name type="scientific">Ceratobasidium theobromae</name>
    <dbReference type="NCBI Taxonomy" id="1582974"/>
    <lineage>
        <taxon>Eukaryota</taxon>
        <taxon>Fungi</taxon>
        <taxon>Dikarya</taxon>
        <taxon>Basidiomycota</taxon>
        <taxon>Agaricomycotina</taxon>
        <taxon>Agaricomycetes</taxon>
        <taxon>Cantharellales</taxon>
        <taxon>Ceratobasidiaceae</taxon>
        <taxon>Ceratobasidium</taxon>
    </lineage>
</organism>
<evidence type="ECO:0000256" key="1">
    <source>
        <dbReference type="SAM" id="MobiDB-lite"/>
    </source>
</evidence>
<dbReference type="AlphaFoldDB" id="A0A5N5Q8I7"/>
<feature type="region of interest" description="Disordered" evidence="1">
    <location>
        <begin position="58"/>
        <end position="81"/>
    </location>
</feature>
<sequence length="551" mass="60096">MDPNNPFPDLFAHLELDAGLWMDVAAPDLNLQFNTSHGPFALTYSNKGPNPDIKVPIAGPNELLPTPPAPPPPTPPATQQSTIDCKSGLYAPGSNISPAGSVYPSSFLFPPTSIYPGTQHQGNTFKVCPGFTAHVTFADDHGGPHPHSLSHPTVNPFAKWHTSGPGATKPVKSDPSRQSYGLLSSLHFWGSNAAIKCPPSPEIGVAFSQSAVHPLHILAPVNVAIAPGPSGHESSPIDLCSPEVLNSLDMRNKEDTANGDGNDNNGDDGNGDDSNEEDAMAGGPAYIGEEEQIELLQPRKCKKKAWMPFEAGLMLHFFFNPGAPESHVQKLLAPWNPKQPGEVWNKLFNNIFNKARTIGSLVMHAKGLLVTYKDIKTIQARLEFEYDHGLPQKEILQLVDKTIASAREQGLPLLSNRLSAWTYYLWIRENGWYVMVDQRLCRNPSFKVEFVPSCHSGFVSLAKAPAWKGKEKEKEKCVRDDSNDNCFAKSGSGASTMACITCLGLKISVSDPNLSAAPCDVSLSFSLYVLRLHEYAELRFAISTNRFSRFF</sequence>
<name>A0A5N5Q8I7_9AGAM</name>
<dbReference type="EMBL" id="SSOP01000761">
    <property type="protein sequence ID" value="KAB5587813.1"/>
    <property type="molecule type" value="Genomic_DNA"/>
</dbReference>
<accession>A0A5N5Q8I7</accession>
<feature type="region of interest" description="Disordered" evidence="1">
    <location>
        <begin position="252"/>
        <end position="282"/>
    </location>
</feature>
<evidence type="ECO:0000313" key="3">
    <source>
        <dbReference type="Proteomes" id="UP000383932"/>
    </source>
</evidence>
<proteinExistence type="predicted"/>